<name>A0AA39M7X3_9BILA</name>
<keyword evidence="2" id="KW-1185">Reference proteome</keyword>
<sequence length="68" mass="7912">MPKVIIYIYLFDGRPKMTTLIDRGYGYELMSLEKAPLVTRAWVAERGVQAKSYSLLVCRNICSVQIRW</sequence>
<comment type="caution">
    <text evidence="1">The sequence shown here is derived from an EMBL/GenBank/DDBJ whole genome shotgun (WGS) entry which is preliminary data.</text>
</comment>
<dbReference type="AlphaFoldDB" id="A0AA39M7X3"/>
<evidence type="ECO:0000313" key="1">
    <source>
        <dbReference type="EMBL" id="KAK0424038.1"/>
    </source>
</evidence>
<gene>
    <name evidence="1" type="ORF">QR680_008469</name>
</gene>
<accession>A0AA39M7X3</accession>
<reference evidence="1" key="1">
    <citation type="submission" date="2023-06" db="EMBL/GenBank/DDBJ databases">
        <title>Genomic analysis of the entomopathogenic nematode Steinernema hermaphroditum.</title>
        <authorList>
            <person name="Schwarz E.M."/>
            <person name="Heppert J.K."/>
            <person name="Baniya A."/>
            <person name="Schwartz H.T."/>
            <person name="Tan C.-H."/>
            <person name="Antoshechkin I."/>
            <person name="Sternberg P.W."/>
            <person name="Goodrich-Blair H."/>
            <person name="Dillman A.R."/>
        </authorList>
    </citation>
    <scope>NUCLEOTIDE SEQUENCE</scope>
    <source>
        <strain evidence="1">PS9179</strain>
        <tissue evidence="1">Whole animal</tissue>
    </source>
</reference>
<organism evidence="1 2">
    <name type="scientific">Steinernema hermaphroditum</name>
    <dbReference type="NCBI Taxonomy" id="289476"/>
    <lineage>
        <taxon>Eukaryota</taxon>
        <taxon>Metazoa</taxon>
        <taxon>Ecdysozoa</taxon>
        <taxon>Nematoda</taxon>
        <taxon>Chromadorea</taxon>
        <taxon>Rhabditida</taxon>
        <taxon>Tylenchina</taxon>
        <taxon>Panagrolaimomorpha</taxon>
        <taxon>Strongyloidoidea</taxon>
        <taxon>Steinernematidae</taxon>
        <taxon>Steinernema</taxon>
    </lineage>
</organism>
<dbReference type="EMBL" id="JAUCMV010000001">
    <property type="protein sequence ID" value="KAK0424038.1"/>
    <property type="molecule type" value="Genomic_DNA"/>
</dbReference>
<proteinExistence type="predicted"/>
<dbReference type="Proteomes" id="UP001175271">
    <property type="component" value="Unassembled WGS sequence"/>
</dbReference>
<evidence type="ECO:0000313" key="2">
    <source>
        <dbReference type="Proteomes" id="UP001175271"/>
    </source>
</evidence>
<protein>
    <submittedName>
        <fullName evidence="1">Uncharacterized protein</fullName>
    </submittedName>
</protein>